<sequence>MRKAVVLMKGKKYNLCCDVEFLEEFTQYVLLDTRHTNEIKQIFQQICEGLKSRKYGDEPYSTKALKPFLNNDNDRIICHVKKMKNEKQHIIMSELFLHKKTDGIDKRLNVRYKTVSEYEYEIIRPN</sequence>
<dbReference type="RefSeq" id="WP_187660394.1">
    <property type="nucleotide sequence ID" value="NZ_JACTAB010000004.1"/>
</dbReference>
<reference evidence="1 2" key="1">
    <citation type="submission" date="2024-04" db="EMBL/GenBank/DDBJ databases">
        <title>draft genome sequnece of Flavobacterium buctense JCM 30750.</title>
        <authorList>
            <person name="Kim D.-U."/>
        </authorList>
    </citation>
    <scope>NUCLEOTIDE SEQUENCE [LARGE SCALE GENOMIC DNA]</scope>
    <source>
        <strain evidence="1 2">JCM 30750</strain>
    </source>
</reference>
<proteinExistence type="predicted"/>
<protein>
    <submittedName>
        <fullName evidence="1">Uncharacterized protein</fullName>
    </submittedName>
</protein>
<name>A0ABU9DZV3_9FLAO</name>
<evidence type="ECO:0000313" key="1">
    <source>
        <dbReference type="EMBL" id="MEK8179918.1"/>
    </source>
</evidence>
<organism evidence="1 2">
    <name type="scientific">Flavobacterium buctense</name>
    <dbReference type="NCBI Taxonomy" id="1648146"/>
    <lineage>
        <taxon>Bacteria</taxon>
        <taxon>Pseudomonadati</taxon>
        <taxon>Bacteroidota</taxon>
        <taxon>Flavobacteriia</taxon>
        <taxon>Flavobacteriales</taxon>
        <taxon>Flavobacteriaceae</taxon>
        <taxon>Flavobacterium</taxon>
    </lineage>
</organism>
<comment type="caution">
    <text evidence="1">The sequence shown here is derived from an EMBL/GenBank/DDBJ whole genome shotgun (WGS) entry which is preliminary data.</text>
</comment>
<keyword evidence="2" id="KW-1185">Reference proteome</keyword>
<gene>
    <name evidence="1" type="ORF">WMW71_06150</name>
</gene>
<evidence type="ECO:0000313" key="2">
    <source>
        <dbReference type="Proteomes" id="UP001491349"/>
    </source>
</evidence>
<dbReference type="Proteomes" id="UP001491349">
    <property type="component" value="Unassembled WGS sequence"/>
</dbReference>
<accession>A0ABU9DZV3</accession>
<dbReference type="EMBL" id="JBBPCB010000003">
    <property type="protein sequence ID" value="MEK8179918.1"/>
    <property type="molecule type" value="Genomic_DNA"/>
</dbReference>